<dbReference type="PaxDb" id="65489-OBART03G39280.1"/>
<dbReference type="Gramene" id="OBART03G39280.1">
    <property type="protein sequence ID" value="OBART03G39280.1"/>
    <property type="gene ID" value="OBART03G39280"/>
</dbReference>
<evidence type="ECO:0000313" key="2">
    <source>
        <dbReference type="Proteomes" id="UP000026960"/>
    </source>
</evidence>
<protein>
    <submittedName>
        <fullName evidence="1">Uncharacterized protein</fullName>
    </submittedName>
</protein>
<organism evidence="1">
    <name type="scientific">Oryza barthii</name>
    <dbReference type="NCBI Taxonomy" id="65489"/>
    <lineage>
        <taxon>Eukaryota</taxon>
        <taxon>Viridiplantae</taxon>
        <taxon>Streptophyta</taxon>
        <taxon>Embryophyta</taxon>
        <taxon>Tracheophyta</taxon>
        <taxon>Spermatophyta</taxon>
        <taxon>Magnoliopsida</taxon>
        <taxon>Liliopsida</taxon>
        <taxon>Poales</taxon>
        <taxon>Poaceae</taxon>
        <taxon>BOP clade</taxon>
        <taxon>Oryzoideae</taxon>
        <taxon>Oryzeae</taxon>
        <taxon>Oryzinae</taxon>
        <taxon>Oryza</taxon>
    </lineage>
</organism>
<accession>A0A0D3FQT2</accession>
<dbReference type="HOGENOM" id="CLU_2403122_0_0_1"/>
<evidence type="ECO:0000313" key="1">
    <source>
        <dbReference type="EnsemblPlants" id="OBART03G39280.1"/>
    </source>
</evidence>
<sequence length="93" mass="9896">MGIKGWLSEEVSGQRRAEEAEVEALGDRGGGARVGRLGRAWGRVVVAPSKRRQRVVGKQQWRAGGARTGDVAACGGSGRAWRRLGAAAERGER</sequence>
<name>A0A0D3FQT2_9ORYZ</name>
<dbReference type="EnsemblPlants" id="OBART03G39280.1">
    <property type="protein sequence ID" value="OBART03G39280.1"/>
    <property type="gene ID" value="OBART03G39280"/>
</dbReference>
<dbReference type="AlphaFoldDB" id="A0A0D3FQT2"/>
<proteinExistence type="predicted"/>
<keyword evidence="2" id="KW-1185">Reference proteome</keyword>
<reference evidence="1" key="1">
    <citation type="journal article" date="2009" name="Rice">
        <title>De Novo Next Generation Sequencing of Plant Genomes.</title>
        <authorList>
            <person name="Rounsley S."/>
            <person name="Marri P.R."/>
            <person name="Yu Y."/>
            <person name="He R."/>
            <person name="Sisneros N."/>
            <person name="Goicoechea J.L."/>
            <person name="Lee S.J."/>
            <person name="Angelova A."/>
            <person name="Kudrna D."/>
            <person name="Luo M."/>
            <person name="Affourtit J."/>
            <person name="Desany B."/>
            <person name="Knight J."/>
            <person name="Niazi F."/>
            <person name="Egholm M."/>
            <person name="Wing R.A."/>
        </authorList>
    </citation>
    <scope>NUCLEOTIDE SEQUENCE [LARGE SCALE GENOMIC DNA]</scope>
    <source>
        <strain evidence="1">cv. IRGC 105608</strain>
    </source>
</reference>
<reference evidence="1" key="2">
    <citation type="submission" date="2015-03" db="UniProtKB">
        <authorList>
            <consortium name="EnsemblPlants"/>
        </authorList>
    </citation>
    <scope>IDENTIFICATION</scope>
</reference>
<dbReference type="Proteomes" id="UP000026960">
    <property type="component" value="Chromosome 3"/>
</dbReference>